<keyword evidence="11" id="KW-1185">Reference proteome</keyword>
<feature type="transmembrane region" description="Helical" evidence="7">
    <location>
        <begin position="289"/>
        <end position="317"/>
    </location>
</feature>
<evidence type="ECO:0000256" key="3">
    <source>
        <dbReference type="ARBA" id="ARBA00022692"/>
    </source>
</evidence>
<dbReference type="EMBL" id="POSP01000003">
    <property type="protein sequence ID" value="PND37304.1"/>
    <property type="molecule type" value="Genomic_DNA"/>
</dbReference>
<keyword evidence="4 7" id="KW-1133">Transmembrane helix</keyword>
<evidence type="ECO:0000313" key="11">
    <source>
        <dbReference type="Proteomes" id="UP000235916"/>
    </source>
</evidence>
<feature type="transmembrane region" description="Helical" evidence="7">
    <location>
        <begin position="379"/>
        <end position="397"/>
    </location>
</feature>
<evidence type="ECO:0000256" key="5">
    <source>
        <dbReference type="ARBA" id="ARBA00023136"/>
    </source>
</evidence>
<dbReference type="PANTHER" id="PTHR30572:SF4">
    <property type="entry name" value="ABC TRANSPORTER PERMEASE YTRF"/>
    <property type="match status" value="1"/>
</dbReference>
<feature type="transmembrane region" description="Helical" evidence="7">
    <location>
        <begin position="16"/>
        <end position="38"/>
    </location>
</feature>
<organism evidence="10 11">
    <name type="scientific">Kinneretia aquatilis</name>
    <dbReference type="NCBI Taxonomy" id="2070761"/>
    <lineage>
        <taxon>Bacteria</taxon>
        <taxon>Pseudomonadati</taxon>
        <taxon>Pseudomonadota</taxon>
        <taxon>Betaproteobacteria</taxon>
        <taxon>Burkholderiales</taxon>
        <taxon>Sphaerotilaceae</taxon>
        <taxon>Roseateles</taxon>
    </lineage>
</organism>
<dbReference type="Pfam" id="PF12704">
    <property type="entry name" value="MacB_PCD"/>
    <property type="match status" value="1"/>
</dbReference>
<dbReference type="InterPro" id="IPR025857">
    <property type="entry name" value="MacB_PCD"/>
</dbReference>
<feature type="domain" description="MacB-like periplasmic core" evidence="9">
    <location>
        <begin position="54"/>
        <end position="258"/>
    </location>
</feature>
<dbReference type="Proteomes" id="UP000235916">
    <property type="component" value="Unassembled WGS sequence"/>
</dbReference>
<feature type="transmembrane region" description="Helical" evidence="7">
    <location>
        <begin position="346"/>
        <end position="367"/>
    </location>
</feature>
<evidence type="ECO:0000256" key="2">
    <source>
        <dbReference type="ARBA" id="ARBA00022475"/>
    </source>
</evidence>
<keyword evidence="5 7" id="KW-0472">Membrane</keyword>
<evidence type="ECO:0000256" key="1">
    <source>
        <dbReference type="ARBA" id="ARBA00004651"/>
    </source>
</evidence>
<comment type="similarity">
    <text evidence="6">Belongs to the ABC-4 integral membrane protein family.</text>
</comment>
<dbReference type="AlphaFoldDB" id="A0A2N8KV13"/>
<keyword evidence="2" id="KW-1003">Cell membrane</keyword>
<gene>
    <name evidence="10" type="ORF">C1O66_07010</name>
</gene>
<evidence type="ECO:0000259" key="8">
    <source>
        <dbReference type="Pfam" id="PF02687"/>
    </source>
</evidence>
<dbReference type="OrthoDB" id="9770036at2"/>
<evidence type="ECO:0000313" key="10">
    <source>
        <dbReference type="EMBL" id="PND37304.1"/>
    </source>
</evidence>
<protein>
    <submittedName>
        <fullName evidence="10">ABC transporter permease</fullName>
    </submittedName>
</protein>
<keyword evidence="3 7" id="KW-0812">Transmembrane</keyword>
<sequence length="414" mass="44400">MELMPILSTLRRHKTAAGLIVLEVALTCAIVCNALHLIQQRVERIQAESGLAESELVTLYLSGIGKADNVDEITSQDLQALRALPGVKSATIINQVTFGNSSTVSGMRQQPEPNGEGIAVPQYASDEHALATMGLKLVEGRNFRAEEIVLDNAFNGPGENPPRPRQVIISQALAKRLFPGSSALGKQVYVFGDVPIEVIGVVQTLGEVHPGPQAQGPNETGGAGRYGMLLPLRNSYRGGFYVMRVDPAQRDAVLKAATPVLESIGGKRMVREARTLEEMRSSYYAQDRAMIWLLGGVCVALLLVTALGIVGLASFWVQQRTRMIGTRRALGATRGQILRYFQLENLLLSSAGIALGMGAAYGINLALIRSYELPLLPAYYLPVGALALCLLGQLAVLGPARRAAALPPVAALRF</sequence>
<dbReference type="Pfam" id="PF02687">
    <property type="entry name" value="FtsX"/>
    <property type="match status" value="1"/>
</dbReference>
<comment type="caution">
    <text evidence="10">The sequence shown here is derived from an EMBL/GenBank/DDBJ whole genome shotgun (WGS) entry which is preliminary data.</text>
</comment>
<dbReference type="RefSeq" id="WP_102767223.1">
    <property type="nucleotide sequence ID" value="NZ_POSP01000003.1"/>
</dbReference>
<dbReference type="GO" id="GO:0022857">
    <property type="term" value="F:transmembrane transporter activity"/>
    <property type="evidence" value="ECO:0007669"/>
    <property type="project" value="TreeGrafter"/>
</dbReference>
<dbReference type="InterPro" id="IPR003838">
    <property type="entry name" value="ABC3_permease_C"/>
</dbReference>
<accession>A0A2N8KV13</accession>
<evidence type="ECO:0000256" key="7">
    <source>
        <dbReference type="SAM" id="Phobius"/>
    </source>
</evidence>
<evidence type="ECO:0000259" key="9">
    <source>
        <dbReference type="Pfam" id="PF12704"/>
    </source>
</evidence>
<evidence type="ECO:0000256" key="4">
    <source>
        <dbReference type="ARBA" id="ARBA00022989"/>
    </source>
</evidence>
<name>A0A2N8KV13_9BURK</name>
<proteinExistence type="inferred from homology"/>
<comment type="subcellular location">
    <subcellularLocation>
        <location evidence="1">Cell membrane</location>
        <topology evidence="1">Multi-pass membrane protein</topology>
    </subcellularLocation>
</comment>
<evidence type="ECO:0000256" key="6">
    <source>
        <dbReference type="ARBA" id="ARBA00038076"/>
    </source>
</evidence>
<dbReference type="GO" id="GO:0005886">
    <property type="term" value="C:plasma membrane"/>
    <property type="evidence" value="ECO:0007669"/>
    <property type="project" value="UniProtKB-SubCell"/>
</dbReference>
<dbReference type="PANTHER" id="PTHR30572">
    <property type="entry name" value="MEMBRANE COMPONENT OF TRANSPORTER-RELATED"/>
    <property type="match status" value="1"/>
</dbReference>
<feature type="domain" description="ABC3 transporter permease C-terminal" evidence="8">
    <location>
        <begin position="299"/>
        <end position="396"/>
    </location>
</feature>
<dbReference type="InterPro" id="IPR050250">
    <property type="entry name" value="Macrolide_Exporter_MacB"/>
</dbReference>
<reference evidence="10 11" key="1">
    <citation type="submission" date="2018-01" db="EMBL/GenBank/DDBJ databases">
        <title>Draft genome sequence of Paucibacter aquatile CR182 isolated from freshwater of the Nakdong River.</title>
        <authorList>
            <person name="Choi A."/>
            <person name="Chung E.J."/>
        </authorList>
    </citation>
    <scope>NUCLEOTIDE SEQUENCE [LARGE SCALE GENOMIC DNA]</scope>
    <source>
        <strain evidence="10 11">CR182</strain>
    </source>
</reference>